<dbReference type="EMBL" id="QPFP01000023">
    <property type="protein sequence ID" value="TEB30512.1"/>
    <property type="molecule type" value="Genomic_DNA"/>
</dbReference>
<evidence type="ECO:0000256" key="1">
    <source>
        <dbReference type="SAM" id="MobiDB-lite"/>
    </source>
</evidence>
<protein>
    <submittedName>
        <fullName evidence="2">Uncharacterized protein</fullName>
    </submittedName>
</protein>
<accession>A0A4Y7TA95</accession>
<feature type="compositionally biased region" description="Acidic residues" evidence="1">
    <location>
        <begin position="76"/>
        <end position="85"/>
    </location>
</feature>
<evidence type="ECO:0000313" key="2">
    <source>
        <dbReference type="EMBL" id="TEB30512.1"/>
    </source>
</evidence>
<comment type="caution">
    <text evidence="2">The sequence shown here is derived from an EMBL/GenBank/DDBJ whole genome shotgun (WGS) entry which is preliminary data.</text>
</comment>
<feature type="compositionally biased region" description="Acidic residues" evidence="1">
    <location>
        <begin position="99"/>
        <end position="108"/>
    </location>
</feature>
<feature type="region of interest" description="Disordered" evidence="1">
    <location>
        <begin position="37"/>
        <end position="217"/>
    </location>
</feature>
<proteinExistence type="predicted"/>
<feature type="compositionally biased region" description="Polar residues" evidence="1">
    <location>
        <begin position="138"/>
        <end position="151"/>
    </location>
</feature>
<dbReference type="AlphaFoldDB" id="A0A4Y7TA95"/>
<feature type="compositionally biased region" description="Basic and acidic residues" evidence="1">
    <location>
        <begin position="201"/>
        <end position="212"/>
    </location>
</feature>
<organism evidence="2 3">
    <name type="scientific">Coprinellus micaceus</name>
    <name type="common">Glistening ink-cap mushroom</name>
    <name type="synonym">Coprinus micaceus</name>
    <dbReference type="NCBI Taxonomy" id="71717"/>
    <lineage>
        <taxon>Eukaryota</taxon>
        <taxon>Fungi</taxon>
        <taxon>Dikarya</taxon>
        <taxon>Basidiomycota</taxon>
        <taxon>Agaricomycotina</taxon>
        <taxon>Agaricomycetes</taxon>
        <taxon>Agaricomycetidae</taxon>
        <taxon>Agaricales</taxon>
        <taxon>Agaricineae</taxon>
        <taxon>Psathyrellaceae</taxon>
        <taxon>Coprinellus</taxon>
    </lineage>
</organism>
<gene>
    <name evidence="2" type="ORF">FA13DRAFT_1792486</name>
</gene>
<keyword evidence="3" id="KW-1185">Reference proteome</keyword>
<feature type="compositionally biased region" description="Basic and acidic residues" evidence="1">
    <location>
        <begin position="115"/>
        <end position="126"/>
    </location>
</feature>
<sequence>MPILDSDDDQPVAQSQCLSRLAKDTVLVNKAWLADKLQSKSKKDKPVPQPNHLDLSQRLQTLPRAQLFQPAAIDSASEDDDDDDKGEPAQGIDEGSGLSEEDDDEFDNEALAIKHKSDALKIDHNCDPASPSKKHQSKTLSLSPPASTANLFDNDNNDNVDPSTPPLVHKRGQKKCSCSVSPEVQVDDDEVSPVKPRKKSCRDEVFKQEKPHVKTSPLKKKLAALSPCKRIKSKKLAATTTATNTSSSWPIHASLVYNPGTEADVPLLCQHPLVRRVGRSAIKAITERLVLHRAVDGVVVTFWVSAEAVLFGLFQF</sequence>
<dbReference type="Proteomes" id="UP000298030">
    <property type="component" value="Unassembled WGS sequence"/>
</dbReference>
<name>A0A4Y7TA95_COPMI</name>
<evidence type="ECO:0000313" key="3">
    <source>
        <dbReference type="Proteomes" id="UP000298030"/>
    </source>
</evidence>
<reference evidence="2 3" key="1">
    <citation type="journal article" date="2019" name="Nat. Ecol. Evol.">
        <title>Megaphylogeny resolves global patterns of mushroom evolution.</title>
        <authorList>
            <person name="Varga T."/>
            <person name="Krizsan K."/>
            <person name="Foldi C."/>
            <person name="Dima B."/>
            <person name="Sanchez-Garcia M."/>
            <person name="Sanchez-Ramirez S."/>
            <person name="Szollosi G.J."/>
            <person name="Szarkandi J.G."/>
            <person name="Papp V."/>
            <person name="Albert L."/>
            <person name="Andreopoulos W."/>
            <person name="Angelini C."/>
            <person name="Antonin V."/>
            <person name="Barry K.W."/>
            <person name="Bougher N.L."/>
            <person name="Buchanan P."/>
            <person name="Buyck B."/>
            <person name="Bense V."/>
            <person name="Catcheside P."/>
            <person name="Chovatia M."/>
            <person name="Cooper J."/>
            <person name="Damon W."/>
            <person name="Desjardin D."/>
            <person name="Finy P."/>
            <person name="Geml J."/>
            <person name="Haridas S."/>
            <person name="Hughes K."/>
            <person name="Justo A."/>
            <person name="Karasinski D."/>
            <person name="Kautmanova I."/>
            <person name="Kiss B."/>
            <person name="Kocsube S."/>
            <person name="Kotiranta H."/>
            <person name="LaButti K.M."/>
            <person name="Lechner B.E."/>
            <person name="Liimatainen K."/>
            <person name="Lipzen A."/>
            <person name="Lukacs Z."/>
            <person name="Mihaltcheva S."/>
            <person name="Morgado L.N."/>
            <person name="Niskanen T."/>
            <person name="Noordeloos M.E."/>
            <person name="Ohm R.A."/>
            <person name="Ortiz-Santana B."/>
            <person name="Ovrebo C."/>
            <person name="Racz N."/>
            <person name="Riley R."/>
            <person name="Savchenko A."/>
            <person name="Shiryaev A."/>
            <person name="Soop K."/>
            <person name="Spirin V."/>
            <person name="Szebenyi C."/>
            <person name="Tomsovsky M."/>
            <person name="Tulloss R.E."/>
            <person name="Uehling J."/>
            <person name="Grigoriev I.V."/>
            <person name="Vagvolgyi C."/>
            <person name="Papp T."/>
            <person name="Martin F.M."/>
            <person name="Miettinen O."/>
            <person name="Hibbett D.S."/>
            <person name="Nagy L.G."/>
        </authorList>
    </citation>
    <scope>NUCLEOTIDE SEQUENCE [LARGE SCALE GENOMIC DNA]</scope>
    <source>
        <strain evidence="2 3">FP101781</strain>
    </source>
</reference>